<proteinExistence type="predicted"/>
<evidence type="ECO:0000313" key="2">
    <source>
        <dbReference type="EMBL" id="AFS54348.1"/>
    </source>
</evidence>
<feature type="compositionally biased region" description="Polar residues" evidence="1">
    <location>
        <begin position="37"/>
        <end position="46"/>
    </location>
</feature>
<sequence>MHGRIAQQSLRYPERNADPSGTGDQKWMAGPEKRETSSVVRTRGTV</sequence>
<dbReference type="KEGG" id="lfi:LFML04_2153"/>
<evidence type="ECO:0000313" key="3">
    <source>
        <dbReference type="Proteomes" id="UP000006177"/>
    </source>
</evidence>
<gene>
    <name evidence="2" type="ordered locus">LFML04_2153</name>
</gene>
<protein>
    <submittedName>
        <fullName evidence="2">Uncharacterized protein</fullName>
    </submittedName>
</protein>
<evidence type="ECO:0000256" key="1">
    <source>
        <dbReference type="SAM" id="MobiDB-lite"/>
    </source>
</evidence>
<organism evidence="2 3">
    <name type="scientific">Leptospirillum ferriphilum (strain ML-04)</name>
    <dbReference type="NCBI Taxonomy" id="1048260"/>
    <lineage>
        <taxon>Bacteria</taxon>
        <taxon>Pseudomonadati</taxon>
        <taxon>Nitrospirota</taxon>
        <taxon>Nitrospiria</taxon>
        <taxon>Nitrospirales</taxon>
        <taxon>Nitrospiraceae</taxon>
        <taxon>Leptospirillum</taxon>
    </lineage>
</organism>
<reference evidence="2 3" key="1">
    <citation type="journal article" date="2011" name="J. Microbiol.">
        <title>Complete genome of Leptospirillum ferriphilum ML-04 provides insight into its physiology and environmental adaptation.</title>
        <authorList>
            <person name="Mi S."/>
            <person name="Song J."/>
            <person name="Lin J."/>
            <person name="Che Y."/>
            <person name="Zheng H."/>
            <person name="Lin J."/>
        </authorList>
    </citation>
    <scope>NUCLEOTIDE SEQUENCE [LARGE SCALE GENOMIC DNA]</scope>
    <source>
        <strain evidence="2 3">ML-04</strain>
    </source>
</reference>
<feature type="compositionally biased region" description="Polar residues" evidence="1">
    <location>
        <begin position="1"/>
        <end position="10"/>
    </location>
</feature>
<dbReference type="PATRIC" id="fig|1048260.3.peg.2347"/>
<accession>J9ZEP7</accession>
<feature type="region of interest" description="Disordered" evidence="1">
    <location>
        <begin position="1"/>
        <end position="46"/>
    </location>
</feature>
<dbReference type="EMBL" id="CP002919">
    <property type="protein sequence ID" value="AFS54348.1"/>
    <property type="molecule type" value="Genomic_DNA"/>
</dbReference>
<name>J9ZEP7_LEPFM</name>
<dbReference type="HOGENOM" id="CLU_3185355_0_0_0"/>
<dbReference type="Proteomes" id="UP000006177">
    <property type="component" value="Chromosome"/>
</dbReference>
<dbReference type="AlphaFoldDB" id="J9ZEP7"/>